<dbReference type="SUPFAM" id="SSF56219">
    <property type="entry name" value="DNase I-like"/>
    <property type="match status" value="1"/>
</dbReference>
<dbReference type="PANTHER" id="PTHR12121:SF36">
    <property type="entry name" value="ENDONUCLEASE_EXONUCLEASE_PHOSPHATASE DOMAIN-CONTAINING PROTEIN"/>
    <property type="match status" value="1"/>
</dbReference>
<accession>A0AAN6VUF9</accession>
<keyword evidence="2" id="KW-0378">Hydrolase</keyword>
<dbReference type="GO" id="GO:0004519">
    <property type="term" value="F:endonuclease activity"/>
    <property type="evidence" value="ECO:0007669"/>
    <property type="project" value="UniProtKB-KW"/>
</dbReference>
<dbReference type="AlphaFoldDB" id="A0AAN6VUF9"/>
<dbReference type="CDD" id="cd09083">
    <property type="entry name" value="EEP-1"/>
    <property type="match status" value="1"/>
</dbReference>
<dbReference type="GO" id="GO:0000175">
    <property type="term" value="F:3'-5'-RNA exonuclease activity"/>
    <property type="evidence" value="ECO:0007669"/>
    <property type="project" value="TreeGrafter"/>
</dbReference>
<keyword evidence="2" id="KW-0540">Nuclease</keyword>
<comment type="caution">
    <text evidence="2">The sequence shown here is derived from an EMBL/GenBank/DDBJ whole genome shotgun (WGS) entry which is preliminary data.</text>
</comment>
<organism evidence="2 3">
    <name type="scientific">Chaetomidium leptoderma</name>
    <dbReference type="NCBI Taxonomy" id="669021"/>
    <lineage>
        <taxon>Eukaryota</taxon>
        <taxon>Fungi</taxon>
        <taxon>Dikarya</taxon>
        <taxon>Ascomycota</taxon>
        <taxon>Pezizomycotina</taxon>
        <taxon>Sordariomycetes</taxon>
        <taxon>Sordariomycetidae</taxon>
        <taxon>Sordariales</taxon>
        <taxon>Chaetomiaceae</taxon>
        <taxon>Chaetomidium</taxon>
    </lineage>
</organism>
<reference evidence="2" key="1">
    <citation type="journal article" date="2023" name="Mol. Phylogenet. Evol.">
        <title>Genome-scale phylogeny and comparative genomics of the fungal order Sordariales.</title>
        <authorList>
            <person name="Hensen N."/>
            <person name="Bonometti L."/>
            <person name="Westerberg I."/>
            <person name="Brannstrom I.O."/>
            <person name="Guillou S."/>
            <person name="Cros-Aarteil S."/>
            <person name="Calhoun S."/>
            <person name="Haridas S."/>
            <person name="Kuo A."/>
            <person name="Mondo S."/>
            <person name="Pangilinan J."/>
            <person name="Riley R."/>
            <person name="LaButti K."/>
            <person name="Andreopoulos B."/>
            <person name="Lipzen A."/>
            <person name="Chen C."/>
            <person name="Yan M."/>
            <person name="Daum C."/>
            <person name="Ng V."/>
            <person name="Clum A."/>
            <person name="Steindorff A."/>
            <person name="Ohm R.A."/>
            <person name="Martin F."/>
            <person name="Silar P."/>
            <person name="Natvig D.O."/>
            <person name="Lalanne C."/>
            <person name="Gautier V."/>
            <person name="Ament-Velasquez S.L."/>
            <person name="Kruys A."/>
            <person name="Hutchinson M.I."/>
            <person name="Powell A.J."/>
            <person name="Barry K."/>
            <person name="Miller A.N."/>
            <person name="Grigoriev I.V."/>
            <person name="Debuchy R."/>
            <person name="Gladieux P."/>
            <person name="Hiltunen Thoren M."/>
            <person name="Johannesson H."/>
        </authorList>
    </citation>
    <scope>NUCLEOTIDE SEQUENCE</scope>
    <source>
        <strain evidence="2">CBS 538.74</strain>
    </source>
</reference>
<reference evidence="2" key="2">
    <citation type="submission" date="2023-05" db="EMBL/GenBank/DDBJ databases">
        <authorList>
            <consortium name="Lawrence Berkeley National Laboratory"/>
            <person name="Steindorff A."/>
            <person name="Hensen N."/>
            <person name="Bonometti L."/>
            <person name="Westerberg I."/>
            <person name="Brannstrom I.O."/>
            <person name="Guillou S."/>
            <person name="Cros-Aarteil S."/>
            <person name="Calhoun S."/>
            <person name="Haridas S."/>
            <person name="Kuo A."/>
            <person name="Mondo S."/>
            <person name="Pangilinan J."/>
            <person name="Riley R."/>
            <person name="Labutti K."/>
            <person name="Andreopoulos B."/>
            <person name="Lipzen A."/>
            <person name="Chen C."/>
            <person name="Yanf M."/>
            <person name="Daum C."/>
            <person name="Ng V."/>
            <person name="Clum A."/>
            <person name="Ohm R."/>
            <person name="Martin F."/>
            <person name="Silar P."/>
            <person name="Natvig D."/>
            <person name="Lalanne C."/>
            <person name="Gautier V."/>
            <person name="Ament-Velasquez S.L."/>
            <person name="Kruys A."/>
            <person name="Hutchinson M.I."/>
            <person name="Powell A.J."/>
            <person name="Barry K."/>
            <person name="Miller A.N."/>
            <person name="Grigoriev I.V."/>
            <person name="Debuchy R."/>
            <person name="Gladieux P."/>
            <person name="Thoren M.H."/>
            <person name="Johannesson H."/>
        </authorList>
    </citation>
    <scope>NUCLEOTIDE SEQUENCE</scope>
    <source>
        <strain evidence="2">CBS 538.74</strain>
    </source>
</reference>
<sequence>MVTAGSRSLPIRLVTFNIRYATKNPGPGEEPWSVRCPRLCAQLKFITSGHDSAFVCLQEVLYSQLADIIAHLGTSWGYISQGREDGKLAGEHSPILFRLDRWVCKRSSTFWLSPTPDVPSKGWDADLERIVTMGSFRHREIGVVVVLMNTHFDHRGEVAREESARLLLKLAGTWPGEGASAASPPVFLGGDFNSTPTGRAYKVLTEPGSGIRDISSLVPDEAKYGNLEMTFTSFGNANIPPARIDFLFVRTTGVECLRFSTFGILTNRFDDGVYISDHRPVVADVEVPF</sequence>
<proteinExistence type="predicted"/>
<keyword evidence="2" id="KW-0255">Endonuclease</keyword>
<evidence type="ECO:0000259" key="1">
    <source>
        <dbReference type="Pfam" id="PF03372"/>
    </source>
</evidence>
<keyword evidence="3" id="KW-1185">Reference proteome</keyword>
<dbReference type="InterPro" id="IPR005135">
    <property type="entry name" value="Endo/exonuclease/phosphatase"/>
</dbReference>
<dbReference type="InterPro" id="IPR036691">
    <property type="entry name" value="Endo/exonu/phosph_ase_sf"/>
</dbReference>
<dbReference type="InterPro" id="IPR050410">
    <property type="entry name" value="CCR4/nocturin_mRNA_transcr"/>
</dbReference>
<dbReference type="EMBL" id="MU856849">
    <property type="protein sequence ID" value="KAK4157497.1"/>
    <property type="molecule type" value="Genomic_DNA"/>
</dbReference>
<evidence type="ECO:0000313" key="2">
    <source>
        <dbReference type="EMBL" id="KAK4157497.1"/>
    </source>
</evidence>
<gene>
    <name evidence="2" type="ORF">C8A00DRAFT_40075</name>
</gene>
<dbReference type="Proteomes" id="UP001302745">
    <property type="component" value="Unassembled WGS sequence"/>
</dbReference>
<dbReference type="Pfam" id="PF03372">
    <property type="entry name" value="Exo_endo_phos"/>
    <property type="match status" value="1"/>
</dbReference>
<name>A0AAN6VUF9_9PEZI</name>
<feature type="domain" description="Endonuclease/exonuclease/phosphatase" evidence="1">
    <location>
        <begin position="14"/>
        <end position="278"/>
    </location>
</feature>
<evidence type="ECO:0000313" key="3">
    <source>
        <dbReference type="Proteomes" id="UP001302745"/>
    </source>
</evidence>
<dbReference type="Gene3D" id="3.60.10.10">
    <property type="entry name" value="Endonuclease/exonuclease/phosphatase"/>
    <property type="match status" value="1"/>
</dbReference>
<dbReference type="PANTHER" id="PTHR12121">
    <property type="entry name" value="CARBON CATABOLITE REPRESSOR PROTEIN 4"/>
    <property type="match status" value="1"/>
</dbReference>
<protein>
    <submittedName>
        <fullName evidence="2">Endonuclease/exonuclease/phosphatase</fullName>
    </submittedName>
</protein>